<keyword evidence="2" id="KW-0472">Membrane</keyword>
<name>A0ABV9SVX5_9BACT</name>
<comment type="caution">
    <text evidence="3">The sequence shown here is derived from an EMBL/GenBank/DDBJ whole genome shotgun (WGS) entry which is preliminary data.</text>
</comment>
<dbReference type="GO" id="GO:0008233">
    <property type="term" value="F:peptidase activity"/>
    <property type="evidence" value="ECO:0007669"/>
    <property type="project" value="UniProtKB-KW"/>
</dbReference>
<keyword evidence="4" id="KW-1185">Reference proteome</keyword>
<accession>A0ABV9SVX5</accession>
<proteinExistence type="predicted"/>
<protein>
    <submittedName>
        <fullName evidence="3">Clp protease ClpB</fullName>
    </submittedName>
</protein>
<keyword evidence="3" id="KW-0645">Protease</keyword>
<reference evidence="4" key="1">
    <citation type="journal article" date="2019" name="Int. J. Syst. Evol. Microbiol.">
        <title>The Global Catalogue of Microorganisms (GCM) 10K type strain sequencing project: providing services to taxonomists for standard genome sequencing and annotation.</title>
        <authorList>
            <consortium name="The Broad Institute Genomics Platform"/>
            <consortium name="The Broad Institute Genome Sequencing Center for Infectious Disease"/>
            <person name="Wu L."/>
            <person name="Ma J."/>
        </authorList>
    </citation>
    <scope>NUCLEOTIDE SEQUENCE [LARGE SCALE GENOMIC DNA]</scope>
    <source>
        <strain evidence="4">CGMCC 4.7466</strain>
    </source>
</reference>
<evidence type="ECO:0000256" key="1">
    <source>
        <dbReference type="SAM" id="Coils"/>
    </source>
</evidence>
<evidence type="ECO:0000313" key="4">
    <source>
        <dbReference type="Proteomes" id="UP001595818"/>
    </source>
</evidence>
<dbReference type="GO" id="GO:0006508">
    <property type="term" value="P:proteolysis"/>
    <property type="evidence" value="ECO:0007669"/>
    <property type="project" value="UniProtKB-KW"/>
</dbReference>
<evidence type="ECO:0000256" key="2">
    <source>
        <dbReference type="SAM" id="Phobius"/>
    </source>
</evidence>
<keyword evidence="3" id="KW-0378">Hydrolase</keyword>
<dbReference type="RefSeq" id="WP_377061181.1">
    <property type="nucleotide sequence ID" value="NZ_JBHSJJ010000001.1"/>
</dbReference>
<keyword evidence="2" id="KW-1133">Transmembrane helix</keyword>
<keyword evidence="1" id="KW-0175">Coiled coil</keyword>
<keyword evidence="2" id="KW-0812">Transmembrane</keyword>
<feature type="transmembrane region" description="Helical" evidence="2">
    <location>
        <begin position="153"/>
        <end position="170"/>
    </location>
</feature>
<gene>
    <name evidence="3" type="ORF">ACFPFU_02545</name>
</gene>
<organism evidence="3 4">
    <name type="scientific">Negadavirga shengliensis</name>
    <dbReference type="NCBI Taxonomy" id="1389218"/>
    <lineage>
        <taxon>Bacteria</taxon>
        <taxon>Pseudomonadati</taxon>
        <taxon>Bacteroidota</taxon>
        <taxon>Cytophagia</taxon>
        <taxon>Cytophagales</taxon>
        <taxon>Cyclobacteriaceae</taxon>
        <taxon>Negadavirga</taxon>
    </lineage>
</organism>
<sequence length="180" mass="21152">MEKYNKSLLANRSCGVLKARFIGAMGLLVFLSFISNAVEAQEKLHKLVQERELLHRQWQESESQKSGIFGNRTKKDMTATNEWMGRIIQKDNQIIQELELLKNIETTEISHEKEDYKYIAQKAEADIVKLKRAIQNKDEDIREKQAAQRTYEWISLIFFLSTVALGYLYYRAKRRTKIYG</sequence>
<dbReference type="Proteomes" id="UP001595818">
    <property type="component" value="Unassembled WGS sequence"/>
</dbReference>
<dbReference type="EMBL" id="JBHSJJ010000001">
    <property type="protein sequence ID" value="MFC4870550.1"/>
    <property type="molecule type" value="Genomic_DNA"/>
</dbReference>
<evidence type="ECO:0000313" key="3">
    <source>
        <dbReference type="EMBL" id="MFC4870550.1"/>
    </source>
</evidence>
<feature type="coiled-coil region" evidence="1">
    <location>
        <begin position="120"/>
        <end position="150"/>
    </location>
</feature>